<name>A0A517LCC5_9PEZI</name>
<evidence type="ECO:0000256" key="2">
    <source>
        <dbReference type="SAM" id="MobiDB-lite"/>
    </source>
</evidence>
<reference evidence="3 4" key="1">
    <citation type="submission" date="2019-07" db="EMBL/GenBank/DDBJ databases">
        <title>Finished genome of Venturia effusa.</title>
        <authorList>
            <person name="Young C.A."/>
            <person name="Cox M.P."/>
            <person name="Ganley A.R.D."/>
            <person name="David W.J."/>
        </authorList>
    </citation>
    <scope>NUCLEOTIDE SEQUENCE [LARGE SCALE GENOMIC DNA]</scope>
    <source>
        <strain evidence="4">albino</strain>
    </source>
</reference>
<accession>A0A517LCC5</accession>
<dbReference type="Proteomes" id="UP000316270">
    <property type="component" value="Chromosome 9"/>
</dbReference>
<proteinExistence type="predicted"/>
<protein>
    <submittedName>
        <fullName evidence="3">Uncharacterized protein</fullName>
    </submittedName>
</protein>
<evidence type="ECO:0000313" key="3">
    <source>
        <dbReference type="EMBL" id="QDS73298.1"/>
    </source>
</evidence>
<feature type="coiled-coil region" evidence="1">
    <location>
        <begin position="115"/>
        <end position="142"/>
    </location>
</feature>
<dbReference type="AlphaFoldDB" id="A0A517LCC5"/>
<feature type="compositionally biased region" description="Polar residues" evidence="2">
    <location>
        <begin position="158"/>
        <end position="169"/>
    </location>
</feature>
<evidence type="ECO:0000256" key="1">
    <source>
        <dbReference type="SAM" id="Coils"/>
    </source>
</evidence>
<organism evidence="3 4">
    <name type="scientific">Venturia effusa</name>
    <dbReference type="NCBI Taxonomy" id="50376"/>
    <lineage>
        <taxon>Eukaryota</taxon>
        <taxon>Fungi</taxon>
        <taxon>Dikarya</taxon>
        <taxon>Ascomycota</taxon>
        <taxon>Pezizomycotina</taxon>
        <taxon>Dothideomycetes</taxon>
        <taxon>Pleosporomycetidae</taxon>
        <taxon>Venturiales</taxon>
        <taxon>Venturiaceae</taxon>
        <taxon>Venturia</taxon>
    </lineage>
</organism>
<feature type="region of interest" description="Disordered" evidence="2">
    <location>
        <begin position="158"/>
        <end position="178"/>
    </location>
</feature>
<keyword evidence="4" id="KW-1185">Reference proteome</keyword>
<gene>
    <name evidence="3" type="ORF">FKW77_005838</name>
</gene>
<evidence type="ECO:0000313" key="4">
    <source>
        <dbReference type="Proteomes" id="UP000316270"/>
    </source>
</evidence>
<sequence length="396" mass="44044">MASPISPADAIALVQKAVELWKKIEDAPDKVAKVGRRMEHLEGYLLDLRDLLGNKKQHSLASLRPAQTKRLQDIIKDIEKSAEQVYAILLRWEKALGPFGLQWKYKPIGDAMFALGSSTDKLDSLSQELEQEKNDLSDSLQLMGLFFQMNALQLALPSTSTSSNKGRNPSPSPSPPKHDYKIIFVDPYNVGRSKVAEAYIKLLRESTIRTEGTWRVKLIHSAGILVKTGGDCVEILEEVRPSLKQSFRPGGEKPIWTAMASLFSDPVSEDAAKKDIRDKALVSRSRGIRQNIFSDYDMILVFTGRDSENLTRLKKALTEKKGDDAGSKGKGRVIHLGGYLGKKGEVREIVNAAKNKDGKESKESWNKTNASIKMAVRWFLKRELDWVGPAKAIAGS</sequence>
<dbReference type="Gene3D" id="3.40.50.2300">
    <property type="match status" value="1"/>
</dbReference>
<dbReference type="EMBL" id="CP042193">
    <property type="protein sequence ID" value="QDS73298.1"/>
    <property type="molecule type" value="Genomic_DNA"/>
</dbReference>
<keyword evidence="1" id="KW-0175">Coiled coil</keyword>
<dbReference type="OrthoDB" id="3902577at2759"/>